<dbReference type="PANTHER" id="PTHR38011">
    <property type="entry name" value="DIHYDROFOLATE REDUCTASE FAMILY PROTEIN (AFU_ORTHOLOGUE AFUA_8G06820)"/>
    <property type="match status" value="1"/>
</dbReference>
<dbReference type="InterPro" id="IPR050765">
    <property type="entry name" value="Riboflavin_Biosynth_HTPR"/>
</dbReference>
<organism evidence="2 3">
    <name type="scientific">Candidatus Woykebacteria bacterium RBG_13_40_15</name>
    <dbReference type="NCBI Taxonomy" id="1802593"/>
    <lineage>
        <taxon>Bacteria</taxon>
        <taxon>Candidatus Woykeibacteriota</taxon>
    </lineage>
</organism>
<dbReference type="AlphaFoldDB" id="A0A1G1W6C4"/>
<name>A0A1G1W6C4_9BACT</name>
<proteinExistence type="predicted"/>
<reference evidence="2 3" key="1">
    <citation type="journal article" date="2016" name="Nat. Commun.">
        <title>Thousands of microbial genomes shed light on interconnected biogeochemical processes in an aquifer system.</title>
        <authorList>
            <person name="Anantharaman K."/>
            <person name="Brown C.T."/>
            <person name="Hug L.A."/>
            <person name="Sharon I."/>
            <person name="Castelle C.J."/>
            <person name="Probst A.J."/>
            <person name="Thomas B.C."/>
            <person name="Singh A."/>
            <person name="Wilkins M.J."/>
            <person name="Karaoz U."/>
            <person name="Brodie E.L."/>
            <person name="Williams K.H."/>
            <person name="Hubbard S.S."/>
            <person name="Banfield J.F."/>
        </authorList>
    </citation>
    <scope>NUCLEOTIDE SEQUENCE [LARGE SCALE GENOMIC DNA]</scope>
</reference>
<evidence type="ECO:0000259" key="1">
    <source>
        <dbReference type="Pfam" id="PF01872"/>
    </source>
</evidence>
<dbReference type="STRING" id="1802593.A2172_02330"/>
<dbReference type="InterPro" id="IPR002734">
    <property type="entry name" value="RibDG_C"/>
</dbReference>
<dbReference type="SUPFAM" id="SSF53597">
    <property type="entry name" value="Dihydrofolate reductase-like"/>
    <property type="match status" value="1"/>
</dbReference>
<dbReference type="GO" id="GO:0008703">
    <property type="term" value="F:5-amino-6-(5-phosphoribosylamino)uracil reductase activity"/>
    <property type="evidence" value="ECO:0007669"/>
    <property type="project" value="InterPro"/>
</dbReference>
<accession>A0A1G1W6C4</accession>
<dbReference type="EMBL" id="MHCP01000028">
    <property type="protein sequence ID" value="OGY23193.1"/>
    <property type="molecule type" value="Genomic_DNA"/>
</dbReference>
<evidence type="ECO:0000313" key="3">
    <source>
        <dbReference type="Proteomes" id="UP000176631"/>
    </source>
</evidence>
<comment type="caution">
    <text evidence="2">The sequence shown here is derived from an EMBL/GenBank/DDBJ whole genome shotgun (WGS) entry which is preliminary data.</text>
</comment>
<protein>
    <recommendedName>
        <fullName evidence="1">Bacterial bifunctional deaminase-reductase C-terminal domain-containing protein</fullName>
    </recommendedName>
</protein>
<dbReference type="Gene3D" id="3.40.430.10">
    <property type="entry name" value="Dihydrofolate Reductase, subunit A"/>
    <property type="match status" value="1"/>
</dbReference>
<gene>
    <name evidence="2" type="ORF">A2172_02330</name>
</gene>
<dbReference type="PANTHER" id="PTHR38011:SF11">
    <property type="entry name" value="2,5-DIAMINO-6-RIBOSYLAMINO-4(3H)-PYRIMIDINONE 5'-PHOSPHATE REDUCTASE"/>
    <property type="match status" value="1"/>
</dbReference>
<feature type="domain" description="Bacterial bifunctional deaminase-reductase C-terminal" evidence="1">
    <location>
        <begin position="2"/>
        <end position="163"/>
    </location>
</feature>
<evidence type="ECO:0000313" key="2">
    <source>
        <dbReference type="EMBL" id="OGY23193.1"/>
    </source>
</evidence>
<dbReference type="InterPro" id="IPR024072">
    <property type="entry name" value="DHFR-like_dom_sf"/>
</dbReference>
<sequence length="174" mass="19801">MKVILYMAPTVNGFIAKEDDDTTWVTETEWESYSGMIKKAGNMIIGRRTYEIMLKNDEFNRSQFNQIKTVVVTDDASLQVHNPEFIFTAKSPREALGILRNQGFETIMVCGGGGLNASFLKEGLVNEIYLDIEPVIFGKGIRLFAEGDFETKLELLEVKNLSKNEIQLYYKIIK</sequence>
<dbReference type="Proteomes" id="UP000176631">
    <property type="component" value="Unassembled WGS sequence"/>
</dbReference>
<dbReference type="GO" id="GO:0009231">
    <property type="term" value="P:riboflavin biosynthetic process"/>
    <property type="evidence" value="ECO:0007669"/>
    <property type="project" value="InterPro"/>
</dbReference>
<dbReference type="Pfam" id="PF01872">
    <property type="entry name" value="RibD_C"/>
    <property type="match status" value="1"/>
</dbReference>